<protein>
    <submittedName>
        <fullName evidence="2">Carboxypeptidase regulatory-like domain-containing protein</fullName>
    </submittedName>
</protein>
<keyword evidence="3" id="KW-1185">Reference proteome</keyword>
<dbReference type="EMBL" id="VDUZ01000028">
    <property type="protein sequence ID" value="TXL73026.1"/>
    <property type="molecule type" value="Genomic_DNA"/>
</dbReference>
<accession>A0A5C8PIH6</accession>
<evidence type="ECO:0000313" key="2">
    <source>
        <dbReference type="EMBL" id="TXL73026.1"/>
    </source>
</evidence>
<gene>
    <name evidence="2" type="ORF">FHP25_22795</name>
</gene>
<keyword evidence="2" id="KW-0645">Protease</keyword>
<evidence type="ECO:0000313" key="3">
    <source>
        <dbReference type="Proteomes" id="UP000321638"/>
    </source>
</evidence>
<dbReference type="OrthoDB" id="8926484at2"/>
<dbReference type="AlphaFoldDB" id="A0A5C8PIH6"/>
<dbReference type="Gene3D" id="2.60.40.1120">
    <property type="entry name" value="Carboxypeptidase-like, regulatory domain"/>
    <property type="match status" value="1"/>
</dbReference>
<organism evidence="2 3">
    <name type="scientific">Vineibacter terrae</name>
    <dbReference type="NCBI Taxonomy" id="2586908"/>
    <lineage>
        <taxon>Bacteria</taxon>
        <taxon>Pseudomonadati</taxon>
        <taxon>Pseudomonadota</taxon>
        <taxon>Alphaproteobacteria</taxon>
        <taxon>Hyphomicrobiales</taxon>
        <taxon>Vineibacter</taxon>
    </lineage>
</organism>
<dbReference type="GO" id="GO:0030246">
    <property type="term" value="F:carbohydrate binding"/>
    <property type="evidence" value="ECO:0007669"/>
    <property type="project" value="InterPro"/>
</dbReference>
<feature type="signal peptide" evidence="1">
    <location>
        <begin position="1"/>
        <end position="26"/>
    </location>
</feature>
<keyword evidence="2" id="KW-0378">Hydrolase</keyword>
<keyword evidence="1" id="KW-0732">Signal</keyword>
<dbReference type="InterPro" id="IPR013784">
    <property type="entry name" value="Carb-bd-like_fold"/>
</dbReference>
<feature type="chain" id="PRO_5022682874" evidence="1">
    <location>
        <begin position="27"/>
        <end position="144"/>
    </location>
</feature>
<name>A0A5C8PIH6_9HYPH</name>
<dbReference type="Proteomes" id="UP000321638">
    <property type="component" value="Unassembled WGS sequence"/>
</dbReference>
<reference evidence="2 3" key="1">
    <citation type="submission" date="2019-06" db="EMBL/GenBank/DDBJ databases">
        <title>New taxonomy in bacterial strain CC-CFT640, isolated from vineyard.</title>
        <authorList>
            <person name="Lin S.-Y."/>
            <person name="Tsai C.-F."/>
            <person name="Young C.-C."/>
        </authorList>
    </citation>
    <scope>NUCLEOTIDE SEQUENCE [LARGE SCALE GENOMIC DNA]</scope>
    <source>
        <strain evidence="2 3">CC-CFT640</strain>
    </source>
</reference>
<dbReference type="RefSeq" id="WP_147849282.1">
    <property type="nucleotide sequence ID" value="NZ_VDUZ01000028.1"/>
</dbReference>
<evidence type="ECO:0000256" key="1">
    <source>
        <dbReference type="SAM" id="SignalP"/>
    </source>
</evidence>
<sequence>MKPFIMRSLALAPVVGMVLLTGLAPAASARAVMPMEHTYGTVHFVSGGIGSDESAAMKQAASRYGLELVFAKRQRGNDDYLAYVPVVIRNAEGHVVLDTRSRGPYLLANLPGGTYTVTATERGIAKQQTVHVAAGNHQSLVFEW</sequence>
<dbReference type="GO" id="GO:0004180">
    <property type="term" value="F:carboxypeptidase activity"/>
    <property type="evidence" value="ECO:0007669"/>
    <property type="project" value="UniProtKB-KW"/>
</dbReference>
<proteinExistence type="predicted"/>
<dbReference type="SUPFAM" id="SSF49452">
    <property type="entry name" value="Starch-binding domain-like"/>
    <property type="match status" value="1"/>
</dbReference>
<keyword evidence="2" id="KW-0121">Carboxypeptidase</keyword>
<comment type="caution">
    <text evidence="2">The sequence shown here is derived from an EMBL/GenBank/DDBJ whole genome shotgun (WGS) entry which is preliminary data.</text>
</comment>